<gene>
    <name evidence="2" type="ORF">XhyaCFBP1156_06535</name>
</gene>
<evidence type="ECO:0000313" key="2">
    <source>
        <dbReference type="EMBL" id="PPU98377.1"/>
    </source>
</evidence>
<proteinExistence type="predicted"/>
<feature type="compositionally biased region" description="Polar residues" evidence="1">
    <location>
        <begin position="54"/>
        <end position="68"/>
    </location>
</feature>
<reference evidence="3" key="1">
    <citation type="submission" date="2016-08" db="EMBL/GenBank/DDBJ databases">
        <authorList>
            <person name="Merda D."/>
            <person name="Briand M."/>
            <person name="Taghouti G."/>
            <person name="Carrere S."/>
            <person name="Gouzy J."/>
            <person name="Portier P."/>
            <person name="Jacques M.-A."/>
            <person name="Fischer-Le Saux M."/>
        </authorList>
    </citation>
    <scope>NUCLEOTIDE SEQUENCE [LARGE SCALE GENOMIC DNA]</scope>
    <source>
        <strain evidence="3">CFBP1156</strain>
    </source>
</reference>
<name>A0A2S7EYY6_9XANT</name>
<protein>
    <recommendedName>
        <fullName evidence="4">Transposase</fullName>
    </recommendedName>
</protein>
<feature type="region of interest" description="Disordered" evidence="1">
    <location>
        <begin position="49"/>
        <end position="93"/>
    </location>
</feature>
<keyword evidence="3" id="KW-1185">Reference proteome</keyword>
<evidence type="ECO:0008006" key="4">
    <source>
        <dbReference type="Google" id="ProtNLM"/>
    </source>
</evidence>
<accession>A0A2S7EYY6</accession>
<evidence type="ECO:0000256" key="1">
    <source>
        <dbReference type="SAM" id="MobiDB-lite"/>
    </source>
</evidence>
<dbReference type="AlphaFoldDB" id="A0A2S7EYY6"/>
<organism evidence="2 3">
    <name type="scientific">Xanthomonas hyacinthi</name>
    <dbReference type="NCBI Taxonomy" id="56455"/>
    <lineage>
        <taxon>Bacteria</taxon>
        <taxon>Pseudomonadati</taxon>
        <taxon>Pseudomonadota</taxon>
        <taxon>Gammaproteobacteria</taxon>
        <taxon>Lysobacterales</taxon>
        <taxon>Lysobacteraceae</taxon>
        <taxon>Xanthomonas</taxon>
    </lineage>
</organism>
<comment type="caution">
    <text evidence="2">The sequence shown here is derived from an EMBL/GenBank/DDBJ whole genome shotgun (WGS) entry which is preliminary data.</text>
</comment>
<dbReference type="Proteomes" id="UP000238261">
    <property type="component" value="Unassembled WGS sequence"/>
</dbReference>
<sequence>MVRAAWSATQVAGWCLHVEFERWRVQCPGCGGVHVERLDWLGRVPHGIGAWPGSDTTSEPRSLRSDQTARPAARVSGRAGRFPQPKACQISPASTKYSTSFNEVCQRPLLNQYG</sequence>
<evidence type="ECO:0000313" key="3">
    <source>
        <dbReference type="Proteomes" id="UP000238261"/>
    </source>
</evidence>
<dbReference type="EMBL" id="MDEG01000004">
    <property type="protein sequence ID" value="PPU98377.1"/>
    <property type="molecule type" value="Genomic_DNA"/>
</dbReference>